<proteinExistence type="predicted"/>
<keyword evidence="3" id="KW-1185">Reference proteome</keyword>
<reference evidence="3" key="1">
    <citation type="journal article" date="2019" name="Int. J. Syst. Evol. Microbiol.">
        <title>The Global Catalogue of Microorganisms (GCM) 10K type strain sequencing project: providing services to taxonomists for standard genome sequencing and annotation.</title>
        <authorList>
            <consortium name="The Broad Institute Genomics Platform"/>
            <consortium name="The Broad Institute Genome Sequencing Center for Infectious Disease"/>
            <person name="Wu L."/>
            <person name="Ma J."/>
        </authorList>
    </citation>
    <scope>NUCLEOTIDE SEQUENCE [LARGE SCALE GENOMIC DNA]</scope>
    <source>
        <strain evidence="3">JCM 18050</strain>
    </source>
</reference>
<protein>
    <submittedName>
        <fullName evidence="2">Glycosyltransferase family A protein</fullName>
    </submittedName>
</protein>
<dbReference type="Gene3D" id="3.90.550.10">
    <property type="entry name" value="Spore Coat Polysaccharide Biosynthesis Protein SpsA, Chain A"/>
    <property type="match status" value="1"/>
</dbReference>
<dbReference type="PANTHER" id="PTHR22916">
    <property type="entry name" value="GLYCOSYLTRANSFERASE"/>
    <property type="match status" value="1"/>
</dbReference>
<feature type="domain" description="Glycosyltransferase 2-like" evidence="1">
    <location>
        <begin position="6"/>
        <end position="118"/>
    </location>
</feature>
<evidence type="ECO:0000313" key="3">
    <source>
        <dbReference type="Proteomes" id="UP001500171"/>
    </source>
</evidence>
<dbReference type="Proteomes" id="UP001500171">
    <property type="component" value="Unassembled WGS sequence"/>
</dbReference>
<comment type="caution">
    <text evidence="2">The sequence shown here is derived from an EMBL/GenBank/DDBJ whole genome shotgun (WGS) entry which is preliminary data.</text>
</comment>
<gene>
    <name evidence="2" type="ORF">GCM10023211_06540</name>
</gene>
<accession>A0ABP9N0X5</accession>
<dbReference type="InterPro" id="IPR001173">
    <property type="entry name" value="Glyco_trans_2-like"/>
</dbReference>
<dbReference type="SUPFAM" id="SSF53448">
    <property type="entry name" value="Nucleotide-diphospho-sugar transferases"/>
    <property type="match status" value="1"/>
</dbReference>
<sequence length="325" mass="37751">MLYKISVIIPAYNAEKFLAETLTSVFNQTYSNIEVIVVNDGSTDQTESLLFNIQKREPRLKFVSQQNQGISSARNAGIANAQGEYITFIDSDDKWDVTFLAKMVERQQQTNANIIYAGNSDWSSQGIKPRFSDFRENANLVGYLSQKALLHVGCLFIRKQFLDYHQVSFNTELKTGEDIVFICTLFCFSDAYSVPEYLYYYNHRDDSVMHRPWTKNDYLNDLAAWQRLENIINDSYQQPDRLEAISLIESKIVYYKLRLLWILLLAGKTKELNQLLDDGFLVYKTETLSLIPTKYAGIRRKIIESQSKLLWSLTRLIHRKKVNLV</sequence>
<dbReference type="InterPro" id="IPR029044">
    <property type="entry name" value="Nucleotide-diphossugar_trans"/>
</dbReference>
<name>A0ABP9N0X5_9GAMM</name>
<evidence type="ECO:0000313" key="2">
    <source>
        <dbReference type="EMBL" id="GAA5106565.1"/>
    </source>
</evidence>
<dbReference type="RefSeq" id="WP_345488770.1">
    <property type="nucleotide sequence ID" value="NZ_BAABHY010000001.1"/>
</dbReference>
<dbReference type="PANTHER" id="PTHR22916:SF3">
    <property type="entry name" value="UDP-GLCNAC:BETAGAL BETA-1,3-N-ACETYLGLUCOSAMINYLTRANSFERASE-LIKE PROTEIN 1"/>
    <property type="match status" value="1"/>
</dbReference>
<dbReference type="EMBL" id="BAABHY010000001">
    <property type="protein sequence ID" value="GAA5106565.1"/>
    <property type="molecule type" value="Genomic_DNA"/>
</dbReference>
<organism evidence="2 3">
    <name type="scientific">Orbus sasakiae</name>
    <dbReference type="NCBI Taxonomy" id="1078475"/>
    <lineage>
        <taxon>Bacteria</taxon>
        <taxon>Pseudomonadati</taxon>
        <taxon>Pseudomonadota</taxon>
        <taxon>Gammaproteobacteria</taxon>
        <taxon>Orbales</taxon>
        <taxon>Orbaceae</taxon>
        <taxon>Orbus</taxon>
    </lineage>
</organism>
<dbReference type="CDD" id="cd00761">
    <property type="entry name" value="Glyco_tranf_GTA_type"/>
    <property type="match status" value="1"/>
</dbReference>
<evidence type="ECO:0000259" key="1">
    <source>
        <dbReference type="Pfam" id="PF00535"/>
    </source>
</evidence>
<dbReference type="Pfam" id="PF00535">
    <property type="entry name" value="Glycos_transf_2"/>
    <property type="match status" value="1"/>
</dbReference>